<reference evidence="1 2" key="1">
    <citation type="journal article" date="2015" name="Sci. Rep.">
        <title>The power of single molecule real-time sequencing technology in the de novo assembly of a eukaryotic genome.</title>
        <authorList>
            <person name="Sakai H."/>
            <person name="Naito K."/>
            <person name="Ogiso-Tanaka E."/>
            <person name="Takahashi Y."/>
            <person name="Iseki K."/>
            <person name="Muto C."/>
            <person name="Satou K."/>
            <person name="Teruya K."/>
            <person name="Shiroma A."/>
            <person name="Shimoji M."/>
            <person name="Hirano T."/>
            <person name="Itoh T."/>
            <person name="Kaga A."/>
            <person name="Tomooka N."/>
        </authorList>
    </citation>
    <scope>NUCLEOTIDE SEQUENCE [LARGE SCALE GENOMIC DNA]</scope>
    <source>
        <strain evidence="2">cv. Shumari</strain>
    </source>
</reference>
<keyword evidence="2" id="KW-1185">Reference proteome</keyword>
<sequence length="79" mass="8428">GVEAIFMNFNCISDSHQWLSPWKLRNRAFSISTLRSTSPPAKSSATSSLAFPTASLFHSLSPPASPAPMPPPPSFSLPA</sequence>
<proteinExistence type="predicted"/>
<organism evidence="1 2">
    <name type="scientific">Vigna angularis var. angularis</name>
    <dbReference type="NCBI Taxonomy" id="157739"/>
    <lineage>
        <taxon>Eukaryota</taxon>
        <taxon>Viridiplantae</taxon>
        <taxon>Streptophyta</taxon>
        <taxon>Embryophyta</taxon>
        <taxon>Tracheophyta</taxon>
        <taxon>Spermatophyta</taxon>
        <taxon>Magnoliopsida</taxon>
        <taxon>eudicotyledons</taxon>
        <taxon>Gunneridae</taxon>
        <taxon>Pentapetalae</taxon>
        <taxon>rosids</taxon>
        <taxon>fabids</taxon>
        <taxon>Fabales</taxon>
        <taxon>Fabaceae</taxon>
        <taxon>Papilionoideae</taxon>
        <taxon>50 kb inversion clade</taxon>
        <taxon>NPAAA clade</taxon>
        <taxon>indigoferoid/millettioid clade</taxon>
        <taxon>Phaseoleae</taxon>
        <taxon>Vigna</taxon>
    </lineage>
</organism>
<accession>A0A0S3QWG8</accession>
<evidence type="ECO:0000313" key="2">
    <source>
        <dbReference type="Proteomes" id="UP000291084"/>
    </source>
</evidence>
<dbReference type="EMBL" id="AP015034">
    <property type="protein sequence ID" value="BAT72705.1"/>
    <property type="molecule type" value="Genomic_DNA"/>
</dbReference>
<name>A0A0S3QWG8_PHAAN</name>
<evidence type="ECO:0000313" key="1">
    <source>
        <dbReference type="EMBL" id="BAT72705.1"/>
    </source>
</evidence>
<protein>
    <submittedName>
        <fullName evidence="1">Uncharacterized protein</fullName>
    </submittedName>
</protein>
<gene>
    <name evidence="1" type="primary">Vigan.01G013700</name>
    <name evidence="1" type="ORF">VIGAN_01013700</name>
</gene>
<dbReference type="Proteomes" id="UP000291084">
    <property type="component" value="Chromosome 1"/>
</dbReference>
<feature type="non-terminal residue" evidence="1">
    <location>
        <position position="1"/>
    </location>
</feature>
<dbReference type="AlphaFoldDB" id="A0A0S3QWG8"/>